<dbReference type="InterPro" id="IPR003594">
    <property type="entry name" value="HATPase_dom"/>
</dbReference>
<dbReference type="InterPro" id="IPR005467">
    <property type="entry name" value="His_kinase_dom"/>
</dbReference>
<evidence type="ECO:0000256" key="8">
    <source>
        <dbReference type="ARBA" id="ARBA00039401"/>
    </source>
</evidence>
<dbReference type="InterPro" id="IPR029016">
    <property type="entry name" value="GAF-like_dom_sf"/>
</dbReference>
<dbReference type="Gene3D" id="3.30.450.40">
    <property type="match status" value="1"/>
</dbReference>
<keyword evidence="12" id="KW-1185">Reference proteome</keyword>
<evidence type="ECO:0000256" key="6">
    <source>
        <dbReference type="ARBA" id="ARBA00022777"/>
    </source>
</evidence>
<evidence type="ECO:0000256" key="3">
    <source>
        <dbReference type="ARBA" id="ARBA00012438"/>
    </source>
</evidence>
<evidence type="ECO:0000256" key="4">
    <source>
        <dbReference type="ARBA" id="ARBA00022553"/>
    </source>
</evidence>
<dbReference type="GO" id="GO:0016301">
    <property type="term" value="F:kinase activity"/>
    <property type="evidence" value="ECO:0007669"/>
    <property type="project" value="UniProtKB-KW"/>
</dbReference>
<evidence type="ECO:0000256" key="7">
    <source>
        <dbReference type="ARBA" id="ARBA00023012"/>
    </source>
</evidence>
<keyword evidence="6 11" id="KW-0418">Kinase</keyword>
<dbReference type="PROSITE" id="PS50109">
    <property type="entry name" value="HIS_KIN"/>
    <property type="match status" value="1"/>
</dbReference>
<dbReference type="Gene3D" id="3.30.565.10">
    <property type="entry name" value="Histidine kinase-like ATPase, C-terminal domain"/>
    <property type="match status" value="1"/>
</dbReference>
<dbReference type="EC" id="2.7.13.3" evidence="3"/>
<dbReference type="InterPro" id="IPR050351">
    <property type="entry name" value="BphY/WalK/GraS-like"/>
</dbReference>
<evidence type="ECO:0000256" key="1">
    <source>
        <dbReference type="ARBA" id="ARBA00000085"/>
    </source>
</evidence>
<evidence type="ECO:0000256" key="2">
    <source>
        <dbReference type="ARBA" id="ARBA00004236"/>
    </source>
</evidence>
<dbReference type="Pfam" id="PF02518">
    <property type="entry name" value="HATPase_c"/>
    <property type="match status" value="1"/>
</dbReference>
<dbReference type="SMART" id="SM00387">
    <property type="entry name" value="HATPase_c"/>
    <property type="match status" value="1"/>
</dbReference>
<dbReference type="SUPFAM" id="SSF47384">
    <property type="entry name" value="Homodimeric domain of signal transducing histidine kinase"/>
    <property type="match status" value="1"/>
</dbReference>
<evidence type="ECO:0000256" key="9">
    <source>
        <dbReference type="SAM" id="MobiDB-lite"/>
    </source>
</evidence>
<evidence type="ECO:0000259" key="10">
    <source>
        <dbReference type="PROSITE" id="PS50109"/>
    </source>
</evidence>
<keyword evidence="5" id="KW-0808">Transferase</keyword>
<dbReference type="CDD" id="cd00082">
    <property type="entry name" value="HisKA"/>
    <property type="match status" value="1"/>
</dbReference>
<dbReference type="SUPFAM" id="SSF55781">
    <property type="entry name" value="GAF domain-like"/>
    <property type="match status" value="1"/>
</dbReference>
<dbReference type="PANTHER" id="PTHR42878:SF15">
    <property type="entry name" value="BACTERIOPHYTOCHROME"/>
    <property type="match status" value="1"/>
</dbReference>
<dbReference type="Gene3D" id="1.10.287.130">
    <property type="match status" value="1"/>
</dbReference>
<feature type="region of interest" description="Disordered" evidence="9">
    <location>
        <begin position="404"/>
        <end position="431"/>
    </location>
</feature>
<dbReference type="SMART" id="SM00388">
    <property type="entry name" value="HisKA"/>
    <property type="match status" value="1"/>
</dbReference>
<dbReference type="EMBL" id="JASCTH010000037">
    <property type="protein sequence ID" value="MDI6104815.1"/>
    <property type="molecule type" value="Genomic_DNA"/>
</dbReference>
<dbReference type="Pfam" id="PF00512">
    <property type="entry name" value="HisKA"/>
    <property type="match status" value="1"/>
</dbReference>
<evidence type="ECO:0000256" key="5">
    <source>
        <dbReference type="ARBA" id="ARBA00022679"/>
    </source>
</evidence>
<dbReference type="InterPro" id="IPR036890">
    <property type="entry name" value="HATPase_C_sf"/>
</dbReference>
<dbReference type="SUPFAM" id="SSF55874">
    <property type="entry name" value="ATPase domain of HSP90 chaperone/DNA topoisomerase II/histidine kinase"/>
    <property type="match status" value="1"/>
</dbReference>
<evidence type="ECO:0000313" key="11">
    <source>
        <dbReference type="EMBL" id="MDI6104815.1"/>
    </source>
</evidence>
<feature type="compositionally biased region" description="Basic and acidic residues" evidence="9">
    <location>
        <begin position="421"/>
        <end position="431"/>
    </location>
</feature>
<dbReference type="PRINTS" id="PR00344">
    <property type="entry name" value="BCTRLSENSOR"/>
</dbReference>
<dbReference type="PANTHER" id="PTHR42878">
    <property type="entry name" value="TWO-COMPONENT HISTIDINE KINASE"/>
    <property type="match status" value="1"/>
</dbReference>
<dbReference type="InterPro" id="IPR036097">
    <property type="entry name" value="HisK_dim/P_sf"/>
</dbReference>
<dbReference type="Proteomes" id="UP001241758">
    <property type="component" value="Unassembled WGS sequence"/>
</dbReference>
<dbReference type="InterPro" id="IPR003661">
    <property type="entry name" value="HisK_dim/P_dom"/>
</dbReference>
<comment type="catalytic activity">
    <reaction evidence="1">
        <text>ATP + protein L-histidine = ADP + protein N-phospho-L-histidine.</text>
        <dbReference type="EC" id="2.7.13.3"/>
    </reaction>
</comment>
<protein>
    <recommendedName>
        <fullName evidence="8">Sensor-like histidine kinase SenX3</fullName>
        <ecNumber evidence="3">2.7.13.3</ecNumber>
    </recommendedName>
</protein>
<gene>
    <name evidence="11" type="ORF">QLQ12_40125</name>
</gene>
<comment type="caution">
    <text evidence="11">The sequence shown here is derived from an EMBL/GenBank/DDBJ whole genome shotgun (WGS) entry which is preliminary data.</text>
</comment>
<feature type="domain" description="Histidine kinase" evidence="10">
    <location>
        <begin position="209"/>
        <end position="420"/>
    </location>
</feature>
<keyword evidence="7" id="KW-0902">Two-component regulatory system</keyword>
<organism evidence="11 12">
    <name type="scientific">Actinoplanes sandaracinus</name>
    <dbReference type="NCBI Taxonomy" id="3045177"/>
    <lineage>
        <taxon>Bacteria</taxon>
        <taxon>Bacillati</taxon>
        <taxon>Actinomycetota</taxon>
        <taxon>Actinomycetes</taxon>
        <taxon>Micromonosporales</taxon>
        <taxon>Micromonosporaceae</taxon>
        <taxon>Actinoplanes</taxon>
    </lineage>
</organism>
<evidence type="ECO:0000313" key="12">
    <source>
        <dbReference type="Proteomes" id="UP001241758"/>
    </source>
</evidence>
<comment type="subcellular location">
    <subcellularLocation>
        <location evidence="2">Cell membrane</location>
    </subcellularLocation>
</comment>
<dbReference type="RefSeq" id="WP_282766238.1">
    <property type="nucleotide sequence ID" value="NZ_JASCTH010000037.1"/>
</dbReference>
<name>A0ABT6WYJ2_9ACTN</name>
<accession>A0ABT6WYJ2</accession>
<feature type="compositionally biased region" description="Low complexity" evidence="9">
    <location>
        <begin position="404"/>
        <end position="418"/>
    </location>
</feature>
<proteinExistence type="predicted"/>
<keyword evidence="4" id="KW-0597">Phosphoprotein</keyword>
<reference evidence="11 12" key="1">
    <citation type="submission" date="2023-05" db="EMBL/GenBank/DDBJ databases">
        <title>Actinoplanes sp. NEAU-A12 genome sequencing.</title>
        <authorList>
            <person name="Wang Z.-S."/>
        </authorList>
    </citation>
    <scope>NUCLEOTIDE SEQUENCE [LARGE SCALE GENOMIC DNA]</scope>
    <source>
        <strain evidence="11 12">NEAU-A12</strain>
    </source>
</reference>
<dbReference type="InterPro" id="IPR004358">
    <property type="entry name" value="Sig_transdc_His_kin-like_C"/>
</dbReference>
<sequence>MSAKADGPPRAQLAAPERELLAELEAYGVLDGDRIADLDAIVGIAATLCDVPTAVINILTPDQQLQIAAIGFEPHACRREDSMCAITVVQPGPVYLTDASTDPRFANNPFVTGVLASIRFYAATQLRGPSRHVLGTLCVFDTAPRTLTANQKARLNELAALVIDVLELRRHTQELETSLTERDQVIDELGRTRAELERSNQALHRFAGTVAHDLRSPLMSITGTATILAEEAHDSDPNAVEADAHTIARAAGRMDTILQDLLTYASVGGRPRQARIDLASLVTAVTEDLRTTITGAHATINTGDLPTVDSDPTQIRLLVQNLLSNALKFRHPDRSCQVSIDAAAGADQWRLRVADNGIGIPTEHRDDVLRPFVRLSHDAPGHGIGLATCAEILRTHHGRLTITDTPGGGTTFTATFPTHSNDPDDRTPAPS</sequence>